<dbReference type="Pfam" id="PF14821">
    <property type="entry name" value="Thr_synth_N"/>
    <property type="match status" value="1"/>
</dbReference>
<organism evidence="15 16">
    <name type="scientific">Photobacterium frigidiphilum</name>
    <dbReference type="NCBI Taxonomy" id="264736"/>
    <lineage>
        <taxon>Bacteria</taxon>
        <taxon>Pseudomonadati</taxon>
        <taxon>Pseudomonadota</taxon>
        <taxon>Gammaproteobacteria</taxon>
        <taxon>Vibrionales</taxon>
        <taxon>Vibrionaceae</taxon>
        <taxon>Photobacterium</taxon>
    </lineage>
</organism>
<protein>
    <recommendedName>
        <fullName evidence="5 11">Threonine synthase</fullName>
        <ecNumber evidence="4 11">4.2.3.1</ecNumber>
    </recommendedName>
</protein>
<keyword evidence="9" id="KW-0456">Lyase</keyword>
<dbReference type="InterPro" id="IPR000634">
    <property type="entry name" value="Ser/Thr_deHydtase_PyrdxlP-BS"/>
</dbReference>
<dbReference type="InterPro" id="IPR004450">
    <property type="entry name" value="Thr_synthase-like"/>
</dbReference>
<feature type="domain" description="Tryptophan synthase beta chain-like PALP" evidence="13">
    <location>
        <begin position="88"/>
        <end position="367"/>
    </location>
</feature>
<keyword evidence="6" id="KW-0028">Amino-acid biosynthesis</keyword>
<comment type="cofactor">
    <cofactor evidence="1 12">
        <name>pyridoxal 5'-phosphate</name>
        <dbReference type="ChEBI" id="CHEBI:597326"/>
    </cofactor>
</comment>
<comment type="similarity">
    <text evidence="3">Belongs to the threonine synthase family.</text>
</comment>
<evidence type="ECO:0000256" key="5">
    <source>
        <dbReference type="ARBA" id="ARBA00018679"/>
    </source>
</evidence>
<dbReference type="InterPro" id="IPR029144">
    <property type="entry name" value="Thr_synth_N"/>
</dbReference>
<dbReference type="EC" id="4.2.3.1" evidence="4 11"/>
<dbReference type="Proteomes" id="UP000240987">
    <property type="component" value="Unassembled WGS sequence"/>
</dbReference>
<evidence type="ECO:0000313" key="15">
    <source>
        <dbReference type="EMBL" id="PSU46095.1"/>
    </source>
</evidence>
<evidence type="ECO:0000256" key="9">
    <source>
        <dbReference type="ARBA" id="ARBA00023239"/>
    </source>
</evidence>
<evidence type="ECO:0000259" key="13">
    <source>
        <dbReference type="Pfam" id="PF00291"/>
    </source>
</evidence>
<dbReference type="Pfam" id="PF00291">
    <property type="entry name" value="PALP"/>
    <property type="match status" value="1"/>
</dbReference>
<dbReference type="SUPFAM" id="SSF53686">
    <property type="entry name" value="Tryptophan synthase beta subunit-like PLP-dependent enzymes"/>
    <property type="match status" value="1"/>
</dbReference>
<gene>
    <name evidence="15" type="ORF">C9J12_19760</name>
</gene>
<dbReference type="PANTHER" id="PTHR42690">
    <property type="entry name" value="THREONINE SYNTHASE FAMILY MEMBER"/>
    <property type="match status" value="1"/>
</dbReference>
<feature type="modified residue" description="N6-(pyridoxal phosphate)lysine" evidence="12">
    <location>
        <position position="105"/>
    </location>
</feature>
<dbReference type="UniPathway" id="UPA00050">
    <property type="reaction ID" value="UER00065"/>
</dbReference>
<evidence type="ECO:0000256" key="3">
    <source>
        <dbReference type="ARBA" id="ARBA00005517"/>
    </source>
</evidence>
<sequence>MKLYNLKEHQEQVSFGQAVRQGLGRNQGLFFPSELPDLGDVDALLEMDFVSRSSKILSAFIGEELTSETVNQMVDNAFQFPAPLAKVKDGVYALELFHGPTLAFKDFGGRFMAQSLAAVSEKDGKVTILTATSGDTGAAVAHAFYGMDNIKVVILYPKGKISPLQEKLFCTLGRNITTVAVEGTFDDCQALVKASFDDEQLRQDVGLNSANSINISRLMAQICYYFEAVAQLPKAQRENLVISVPSGNFGNLTAGLLAKSLGLPVKRFIVATNANDTVPRYLQTGEWAPTSTIPTISNAMDVSEPNNWPRIEELCQLKGWGLNELGYGAVTDEQTAETLREMNADGYLCEPHGAIAYRVLNEQLQDGETGLFLCTAHPAKFKEVVDEILELDIDLPAPLAKHGAMELLSLERDNDFEQLKAVLRSVQD</sequence>
<dbReference type="InterPro" id="IPR036052">
    <property type="entry name" value="TrpB-like_PALP_sf"/>
</dbReference>
<keyword evidence="8 12" id="KW-0663">Pyridoxal phosphate</keyword>
<comment type="catalytic activity">
    <reaction evidence="10">
        <text>O-phospho-L-homoserine + H2O = L-threonine + phosphate</text>
        <dbReference type="Rhea" id="RHEA:10840"/>
        <dbReference type="ChEBI" id="CHEBI:15377"/>
        <dbReference type="ChEBI" id="CHEBI:43474"/>
        <dbReference type="ChEBI" id="CHEBI:57590"/>
        <dbReference type="ChEBI" id="CHEBI:57926"/>
        <dbReference type="EC" id="4.2.3.1"/>
    </reaction>
</comment>
<dbReference type="OrthoDB" id="9763107at2"/>
<dbReference type="EMBL" id="PYMJ01000024">
    <property type="protein sequence ID" value="PSU46095.1"/>
    <property type="molecule type" value="Genomic_DNA"/>
</dbReference>
<keyword evidence="7" id="KW-0791">Threonine biosynthesis</keyword>
<evidence type="ECO:0000256" key="8">
    <source>
        <dbReference type="ARBA" id="ARBA00022898"/>
    </source>
</evidence>
<evidence type="ECO:0000256" key="7">
    <source>
        <dbReference type="ARBA" id="ARBA00022697"/>
    </source>
</evidence>
<evidence type="ECO:0000256" key="1">
    <source>
        <dbReference type="ARBA" id="ARBA00001933"/>
    </source>
</evidence>
<dbReference type="GO" id="GO:0004795">
    <property type="term" value="F:threonine synthase activity"/>
    <property type="evidence" value="ECO:0007669"/>
    <property type="project" value="UniProtKB-UniRule"/>
</dbReference>
<comment type="caution">
    <text evidence="15">The sequence shown here is derived from an EMBL/GenBank/DDBJ whole genome shotgun (WGS) entry which is preliminary data.</text>
</comment>
<evidence type="ECO:0000256" key="2">
    <source>
        <dbReference type="ARBA" id="ARBA00004979"/>
    </source>
</evidence>
<evidence type="ECO:0000256" key="6">
    <source>
        <dbReference type="ARBA" id="ARBA00022605"/>
    </source>
</evidence>
<comment type="pathway">
    <text evidence="2">Amino-acid biosynthesis; L-threonine biosynthesis; L-threonine from L-aspartate: step 5/5.</text>
</comment>
<evidence type="ECO:0000256" key="10">
    <source>
        <dbReference type="ARBA" id="ARBA00049144"/>
    </source>
</evidence>
<evidence type="ECO:0000256" key="4">
    <source>
        <dbReference type="ARBA" id="ARBA00013028"/>
    </source>
</evidence>
<evidence type="ECO:0000259" key="14">
    <source>
        <dbReference type="Pfam" id="PF14821"/>
    </source>
</evidence>
<dbReference type="InterPro" id="IPR037158">
    <property type="entry name" value="Thr_synth_N_sf"/>
</dbReference>
<dbReference type="GO" id="GO:0009088">
    <property type="term" value="P:threonine biosynthetic process"/>
    <property type="evidence" value="ECO:0007669"/>
    <property type="project" value="UniProtKB-UniRule"/>
</dbReference>
<dbReference type="RefSeq" id="WP_107244278.1">
    <property type="nucleotide sequence ID" value="NZ_PYMJ01000024.1"/>
</dbReference>
<keyword evidence="16" id="KW-1185">Reference proteome</keyword>
<dbReference type="InterPro" id="IPR051166">
    <property type="entry name" value="Threonine_Synthase"/>
</dbReference>
<dbReference type="FunFam" id="3.40.50.1100:FF:000026">
    <property type="entry name" value="Threonine synthase"/>
    <property type="match status" value="1"/>
</dbReference>
<dbReference type="InterPro" id="IPR001926">
    <property type="entry name" value="TrpB-like_PALP"/>
</dbReference>
<evidence type="ECO:0000256" key="12">
    <source>
        <dbReference type="PIRSR" id="PIRSR604450-51"/>
    </source>
</evidence>
<dbReference type="AlphaFoldDB" id="A0A2T3JB51"/>
<dbReference type="Gene3D" id="3.40.50.1100">
    <property type="match status" value="2"/>
</dbReference>
<name>A0A2T3JB51_9GAMM</name>
<dbReference type="PROSITE" id="PS00165">
    <property type="entry name" value="DEHYDRATASE_SER_THR"/>
    <property type="match status" value="1"/>
</dbReference>
<evidence type="ECO:0000256" key="11">
    <source>
        <dbReference type="NCBIfam" id="TIGR00260"/>
    </source>
</evidence>
<evidence type="ECO:0000313" key="16">
    <source>
        <dbReference type="Proteomes" id="UP000240987"/>
    </source>
</evidence>
<dbReference type="Gene3D" id="3.90.1380.10">
    <property type="entry name" value="Threonine synthase, N-terminal domain"/>
    <property type="match status" value="1"/>
</dbReference>
<dbReference type="PANTHER" id="PTHR42690:SF1">
    <property type="entry name" value="THREONINE SYNTHASE-LIKE 2"/>
    <property type="match status" value="1"/>
</dbReference>
<feature type="domain" description="Threonine synthase N-terminal" evidence="14">
    <location>
        <begin position="8"/>
        <end position="78"/>
    </location>
</feature>
<dbReference type="NCBIfam" id="TIGR00260">
    <property type="entry name" value="thrC"/>
    <property type="match status" value="1"/>
</dbReference>
<dbReference type="GO" id="GO:0030170">
    <property type="term" value="F:pyridoxal phosphate binding"/>
    <property type="evidence" value="ECO:0007669"/>
    <property type="project" value="InterPro"/>
</dbReference>
<reference evidence="15 16" key="1">
    <citation type="submission" date="2018-01" db="EMBL/GenBank/DDBJ databases">
        <title>Whole genome sequencing of Histamine producing bacteria.</title>
        <authorList>
            <person name="Butler K."/>
        </authorList>
    </citation>
    <scope>NUCLEOTIDE SEQUENCE [LARGE SCALE GENOMIC DNA]</scope>
    <source>
        <strain evidence="15 16">JCM 12947</strain>
    </source>
</reference>
<proteinExistence type="inferred from homology"/>
<accession>A0A2T3JB51</accession>